<comment type="caution">
    <text evidence="1">The sequence shown here is derived from an EMBL/GenBank/DDBJ whole genome shotgun (WGS) entry which is preliminary data.</text>
</comment>
<evidence type="ECO:0000313" key="2">
    <source>
        <dbReference type="Proteomes" id="UP000499080"/>
    </source>
</evidence>
<evidence type="ECO:0000313" key="1">
    <source>
        <dbReference type="EMBL" id="GBN03401.1"/>
    </source>
</evidence>
<organism evidence="1 2">
    <name type="scientific">Araneus ventricosus</name>
    <name type="common">Orbweaver spider</name>
    <name type="synonym">Epeira ventricosa</name>
    <dbReference type="NCBI Taxonomy" id="182803"/>
    <lineage>
        <taxon>Eukaryota</taxon>
        <taxon>Metazoa</taxon>
        <taxon>Ecdysozoa</taxon>
        <taxon>Arthropoda</taxon>
        <taxon>Chelicerata</taxon>
        <taxon>Arachnida</taxon>
        <taxon>Araneae</taxon>
        <taxon>Araneomorphae</taxon>
        <taxon>Entelegynae</taxon>
        <taxon>Araneoidea</taxon>
        <taxon>Araneidae</taxon>
        <taxon>Araneus</taxon>
    </lineage>
</organism>
<sequence length="149" mass="17456">MSLQSLFLLCNEHPLWHFPQKETSFTTVEDLLGDEPFNFYAPTDFGFRHKFFDLSLVRIRIFAVCFRKISSEVTWARPRNSRRATKTVTNVSRKKQRKSKPMITEVNENRGITVLTRLQLNILPLPNLFKCFNRAKLADTSKPLKWPPS</sequence>
<proteinExistence type="predicted"/>
<accession>A0A4Y2KM04</accession>
<name>A0A4Y2KM04_ARAVE</name>
<protein>
    <submittedName>
        <fullName evidence="1">Uncharacterized protein</fullName>
    </submittedName>
</protein>
<dbReference type="Proteomes" id="UP000499080">
    <property type="component" value="Unassembled WGS sequence"/>
</dbReference>
<dbReference type="AlphaFoldDB" id="A0A4Y2KM04"/>
<gene>
    <name evidence="1" type="ORF">AVEN_120261_1</name>
</gene>
<keyword evidence="2" id="KW-1185">Reference proteome</keyword>
<dbReference type="EMBL" id="BGPR01195533">
    <property type="protein sequence ID" value="GBN03401.1"/>
    <property type="molecule type" value="Genomic_DNA"/>
</dbReference>
<reference evidence="1 2" key="1">
    <citation type="journal article" date="2019" name="Sci. Rep.">
        <title>Orb-weaving spider Araneus ventricosus genome elucidates the spidroin gene catalogue.</title>
        <authorList>
            <person name="Kono N."/>
            <person name="Nakamura H."/>
            <person name="Ohtoshi R."/>
            <person name="Moran D.A.P."/>
            <person name="Shinohara A."/>
            <person name="Yoshida Y."/>
            <person name="Fujiwara M."/>
            <person name="Mori M."/>
            <person name="Tomita M."/>
            <person name="Arakawa K."/>
        </authorList>
    </citation>
    <scope>NUCLEOTIDE SEQUENCE [LARGE SCALE GENOMIC DNA]</scope>
</reference>